<evidence type="ECO:0000313" key="1">
    <source>
        <dbReference type="EMBL" id="AJQ96219.1"/>
    </source>
</evidence>
<keyword evidence="2" id="KW-1185">Reference proteome</keyword>
<sequence>MTDKPNKNYILMSLNVFEKNAIKTALMVMKKISNKTYSE</sequence>
<organism evidence="1 2">
    <name type="scientific">Gynuella sunshinyii YC6258</name>
    <dbReference type="NCBI Taxonomy" id="1445510"/>
    <lineage>
        <taxon>Bacteria</taxon>
        <taxon>Pseudomonadati</taxon>
        <taxon>Pseudomonadota</taxon>
        <taxon>Gammaproteobacteria</taxon>
        <taxon>Oceanospirillales</taxon>
        <taxon>Saccharospirillaceae</taxon>
        <taxon>Gynuella</taxon>
    </lineage>
</organism>
<dbReference type="AlphaFoldDB" id="A0A0C5W0L3"/>
<evidence type="ECO:0000313" key="2">
    <source>
        <dbReference type="Proteomes" id="UP000032266"/>
    </source>
</evidence>
<gene>
    <name evidence="1" type="ORF">YC6258_04185</name>
</gene>
<dbReference type="EMBL" id="CP007142">
    <property type="protein sequence ID" value="AJQ96219.1"/>
    <property type="molecule type" value="Genomic_DNA"/>
</dbReference>
<proteinExistence type="predicted"/>
<dbReference type="HOGENOM" id="CLU_3310540_0_0_6"/>
<reference evidence="1 2" key="1">
    <citation type="submission" date="2014-01" db="EMBL/GenBank/DDBJ databases">
        <title>Full genme sequencing of cellulolytic bacterium Gynuella sunshinyii YC6258T gen. nov., sp. nov.</title>
        <authorList>
            <person name="Khan H."/>
            <person name="Chung E.J."/>
            <person name="Chung Y.R."/>
        </authorList>
    </citation>
    <scope>NUCLEOTIDE SEQUENCE [LARGE SCALE GENOMIC DNA]</scope>
    <source>
        <strain evidence="1 2">YC6258</strain>
    </source>
</reference>
<dbReference type="KEGG" id="gsn:YC6258_04185"/>
<dbReference type="Proteomes" id="UP000032266">
    <property type="component" value="Chromosome"/>
</dbReference>
<protein>
    <submittedName>
        <fullName evidence="1">Uncharacterized protein</fullName>
    </submittedName>
</protein>
<name>A0A0C5W0L3_9GAMM</name>
<accession>A0A0C5W0L3</accession>